<accession>A0AAN9CQG4</accession>
<evidence type="ECO:0000313" key="6">
    <source>
        <dbReference type="Proteomes" id="UP001364617"/>
    </source>
</evidence>
<evidence type="ECO:0000313" key="5">
    <source>
        <dbReference type="EMBL" id="KAK7143379.1"/>
    </source>
</evidence>
<comment type="similarity">
    <text evidence="1 3">Belongs to the syntaxin family.</text>
</comment>
<dbReference type="GO" id="GO:0005484">
    <property type="term" value="F:SNAP receptor activity"/>
    <property type="evidence" value="ECO:0007669"/>
    <property type="project" value="InterPro"/>
</dbReference>
<dbReference type="InterPro" id="IPR045242">
    <property type="entry name" value="Syntaxin"/>
</dbReference>
<dbReference type="PROSITE" id="PS00914">
    <property type="entry name" value="SYNTAXIN"/>
    <property type="match status" value="1"/>
</dbReference>
<evidence type="ECO:0000259" key="4">
    <source>
        <dbReference type="PROSITE" id="PS50192"/>
    </source>
</evidence>
<dbReference type="InterPro" id="IPR000727">
    <property type="entry name" value="T_SNARE_dom"/>
</dbReference>
<dbReference type="SUPFAM" id="SSF47661">
    <property type="entry name" value="t-snare proteins"/>
    <property type="match status" value="1"/>
</dbReference>
<name>A0AAN9CQG4_9TELE</name>
<comment type="caution">
    <text evidence="5">The sequence shown here is derived from an EMBL/GenBank/DDBJ whole genome shotgun (WGS) entry which is preliminary data.</text>
</comment>
<dbReference type="Gene3D" id="1.20.5.110">
    <property type="match status" value="1"/>
</dbReference>
<evidence type="ECO:0000256" key="2">
    <source>
        <dbReference type="ARBA" id="ARBA00023054"/>
    </source>
</evidence>
<dbReference type="GO" id="GO:0000149">
    <property type="term" value="F:SNARE binding"/>
    <property type="evidence" value="ECO:0007669"/>
    <property type="project" value="TreeGrafter"/>
</dbReference>
<reference evidence="5 6" key="1">
    <citation type="submission" date="2024-02" db="EMBL/GenBank/DDBJ databases">
        <title>Chromosome-level genome assembly of the Eurasian Minnow (Phoxinus phoxinus).</title>
        <authorList>
            <person name="Oriowo T.O."/>
            <person name="Martin S."/>
            <person name="Stange M."/>
            <person name="Chrysostomakis Y."/>
            <person name="Brown T."/>
            <person name="Winkler S."/>
            <person name="Kukowka S."/>
            <person name="Myers E.W."/>
            <person name="Bohne A."/>
        </authorList>
    </citation>
    <scope>NUCLEOTIDE SEQUENCE [LARGE SCALE GENOMIC DNA]</scope>
    <source>
        <strain evidence="5">ZFMK-TIS-60720</strain>
        <tissue evidence="5">Whole Organism</tissue>
    </source>
</reference>
<dbReference type="GO" id="GO:0006886">
    <property type="term" value="P:intracellular protein transport"/>
    <property type="evidence" value="ECO:0007669"/>
    <property type="project" value="InterPro"/>
</dbReference>
<gene>
    <name evidence="5" type="ORF">R3I93_014507</name>
</gene>
<dbReference type="PANTHER" id="PTHR19957:SF36">
    <property type="entry name" value="SYNTAXIN-2"/>
    <property type="match status" value="1"/>
</dbReference>
<dbReference type="CDD" id="cd15848">
    <property type="entry name" value="SNARE_syntaxin1-like"/>
    <property type="match status" value="1"/>
</dbReference>
<dbReference type="GO" id="GO:0031629">
    <property type="term" value="P:synaptic vesicle fusion to presynaptic active zone membrane"/>
    <property type="evidence" value="ECO:0007669"/>
    <property type="project" value="TreeGrafter"/>
</dbReference>
<dbReference type="GO" id="GO:0008021">
    <property type="term" value="C:synaptic vesicle"/>
    <property type="evidence" value="ECO:0007669"/>
    <property type="project" value="TreeGrafter"/>
</dbReference>
<dbReference type="CDD" id="cd00179">
    <property type="entry name" value="SynN"/>
    <property type="match status" value="1"/>
</dbReference>
<dbReference type="EMBL" id="JAYKXH010000015">
    <property type="protein sequence ID" value="KAK7143379.1"/>
    <property type="molecule type" value="Genomic_DNA"/>
</dbReference>
<dbReference type="GO" id="GO:0048787">
    <property type="term" value="C:presynaptic active zone membrane"/>
    <property type="evidence" value="ECO:0007669"/>
    <property type="project" value="TreeGrafter"/>
</dbReference>
<feature type="domain" description="T-SNARE coiled-coil homology" evidence="4">
    <location>
        <begin position="190"/>
        <end position="252"/>
    </location>
</feature>
<keyword evidence="6" id="KW-1185">Reference proteome</keyword>
<dbReference type="Pfam" id="PF00804">
    <property type="entry name" value="Syntaxin"/>
    <property type="match status" value="1"/>
</dbReference>
<dbReference type="SMART" id="SM00503">
    <property type="entry name" value="SynN"/>
    <property type="match status" value="1"/>
</dbReference>
<keyword evidence="2" id="KW-0175">Coiled coil</keyword>
<evidence type="ECO:0000256" key="3">
    <source>
        <dbReference type="RuleBase" id="RU003858"/>
    </source>
</evidence>
<protein>
    <recommendedName>
        <fullName evidence="4">t-SNARE coiled-coil homology domain-containing protein</fullName>
    </recommendedName>
</protein>
<proteinExistence type="inferred from homology"/>
<dbReference type="PANTHER" id="PTHR19957">
    <property type="entry name" value="SYNTAXIN"/>
    <property type="match status" value="1"/>
</dbReference>
<dbReference type="InterPro" id="IPR006012">
    <property type="entry name" value="Syntaxin/epimorphin_CS"/>
</dbReference>
<evidence type="ECO:0000256" key="1">
    <source>
        <dbReference type="ARBA" id="ARBA00009063"/>
    </source>
</evidence>
<dbReference type="GO" id="GO:0048278">
    <property type="term" value="P:vesicle docking"/>
    <property type="evidence" value="ECO:0007669"/>
    <property type="project" value="TreeGrafter"/>
</dbReference>
<dbReference type="AlphaFoldDB" id="A0AAN9CQG4"/>
<dbReference type="Proteomes" id="UP001364617">
    <property type="component" value="Unassembled WGS sequence"/>
</dbReference>
<dbReference type="GO" id="GO:0031201">
    <property type="term" value="C:SNARE complex"/>
    <property type="evidence" value="ECO:0007669"/>
    <property type="project" value="TreeGrafter"/>
</dbReference>
<dbReference type="Gene3D" id="1.20.58.70">
    <property type="match status" value="1"/>
</dbReference>
<dbReference type="SMART" id="SM00397">
    <property type="entry name" value="t_SNARE"/>
    <property type="match status" value="1"/>
</dbReference>
<organism evidence="5 6">
    <name type="scientific">Phoxinus phoxinus</name>
    <name type="common">Eurasian minnow</name>
    <dbReference type="NCBI Taxonomy" id="58324"/>
    <lineage>
        <taxon>Eukaryota</taxon>
        <taxon>Metazoa</taxon>
        <taxon>Chordata</taxon>
        <taxon>Craniata</taxon>
        <taxon>Vertebrata</taxon>
        <taxon>Euteleostomi</taxon>
        <taxon>Actinopterygii</taxon>
        <taxon>Neopterygii</taxon>
        <taxon>Teleostei</taxon>
        <taxon>Ostariophysi</taxon>
        <taxon>Cypriniformes</taxon>
        <taxon>Leuciscidae</taxon>
        <taxon>Phoxininae</taxon>
        <taxon>Phoxinus</taxon>
    </lineage>
</organism>
<dbReference type="InterPro" id="IPR010989">
    <property type="entry name" value="SNARE"/>
</dbReference>
<sequence>MKDRLGDLTARCNESSNAITPVESNAFLEDFLPKVGEVQKLIERISVCVGEVKLRQSTILTEINPPTYVRDELEEFSHDIKQTADLIRDKLKDLEGTFSENENANTISVYCRIQSTQHTVLSLRFAEIMNMYNQELLSFRTKSTERIQRQLEISGRFITEEETEVLLQSNNPAFFTSNINSGSCITGRALNEIESRHKDILCLEASIRELQNMFMDIATLVNSQGEMANNIAKTVMKAENYVDQGKVNMERVVDYKTSWRIRLPPLPSFKHKAKPRTDKGS</sequence>
<dbReference type="PROSITE" id="PS50192">
    <property type="entry name" value="T_SNARE"/>
    <property type="match status" value="1"/>
</dbReference>
<dbReference type="InterPro" id="IPR006011">
    <property type="entry name" value="Syntaxin_N"/>
</dbReference>